<reference evidence="1" key="1">
    <citation type="journal article" date="2014" name="ISME J.">
        <title>Genomic properties of Marine Group A bacteria indicate a role in the marine sulfur cycle.</title>
        <authorList>
            <person name="Wright J.J."/>
            <person name="Mewis K."/>
            <person name="Hanson N.W."/>
            <person name="Konwar K.M."/>
            <person name="Maas K.R."/>
            <person name="Hallam S.J."/>
        </authorList>
    </citation>
    <scope>NUCLEOTIDE SEQUENCE</scope>
</reference>
<dbReference type="Gene3D" id="2.40.160.60">
    <property type="entry name" value="Outer membrane protein transport protein (OMPP1/FadL/TodX)"/>
    <property type="match status" value="1"/>
</dbReference>
<evidence type="ECO:0000313" key="1">
    <source>
        <dbReference type="EMBL" id="AGO87761.1"/>
    </source>
</evidence>
<organism evidence="1">
    <name type="scientific">uncultured bacterium L413009-K18</name>
    <dbReference type="NCBI Taxonomy" id="1343850"/>
    <lineage>
        <taxon>Bacteria</taxon>
        <taxon>environmental samples</taxon>
    </lineage>
</organism>
<dbReference type="EMBL" id="KF170413">
    <property type="protein sequence ID" value="AGO87761.1"/>
    <property type="molecule type" value="Genomic_DNA"/>
</dbReference>
<accession>S4W543</accession>
<dbReference type="SUPFAM" id="SSF56935">
    <property type="entry name" value="Porins"/>
    <property type="match status" value="1"/>
</dbReference>
<dbReference type="AlphaFoldDB" id="S4W543"/>
<sequence length="338" mass="36826">MKQVLILLMIPIIVLGQYRDIPDVVTKVATSAGGFLKLETSTRAIGMGGSQVASGRGVSGIPYNPASIGFIEKSEVYFSQVNYLAGITHGVLTYGTRITPSDYVGFHLFYLDSGPMAVTTELFPDGTGENFRVLSMAMRTTYARRLTDRLKVGGSLNYIRDAIAETKMQTVSYDIGSNFDTGIYGMILGMSITNFGPEVEYTGEDLTVQVADTIDVDGSLQRITDKFPLPLVFRLGVENELMGPNSTFMKTEMHQLIFSIDGIKPSDYIVYGSVGLEYGWQNLAFVRGGTHLGHDTAGYSIGAGINLRLGKMALKVDYAFVDYGILTNTNQLAIGLEF</sequence>
<proteinExistence type="predicted"/>
<dbReference type="NCBIfam" id="NF033709">
    <property type="entry name" value="PorV_fam"/>
    <property type="match status" value="1"/>
</dbReference>
<evidence type="ECO:0008006" key="2">
    <source>
        <dbReference type="Google" id="ProtNLM"/>
    </source>
</evidence>
<name>S4W543_9BACT</name>
<protein>
    <recommendedName>
        <fullName evidence="2">PorV/PorQ family protein</fullName>
    </recommendedName>
</protein>